<dbReference type="InterPro" id="IPR025337">
    <property type="entry name" value="Questin_oxidase-like"/>
</dbReference>
<protein>
    <recommendedName>
        <fullName evidence="4">Oxidoreductase AflY</fullName>
    </recommendedName>
</protein>
<reference evidence="2" key="2">
    <citation type="submission" date="2023-02" db="EMBL/GenBank/DDBJ databases">
        <authorList>
            <consortium name="DOE Joint Genome Institute"/>
            <person name="Mondo S.J."/>
            <person name="Chang Y."/>
            <person name="Wang Y."/>
            <person name="Ahrendt S."/>
            <person name="Andreopoulos W."/>
            <person name="Barry K."/>
            <person name="Beard J."/>
            <person name="Benny G.L."/>
            <person name="Blankenship S."/>
            <person name="Bonito G."/>
            <person name="Cuomo C."/>
            <person name="Desiro A."/>
            <person name="Gervers K.A."/>
            <person name="Hundley H."/>
            <person name="Kuo A."/>
            <person name="LaButti K."/>
            <person name="Lang B.F."/>
            <person name="Lipzen A."/>
            <person name="O'Donnell K."/>
            <person name="Pangilinan J."/>
            <person name="Reynolds N."/>
            <person name="Sandor L."/>
            <person name="Smith M.W."/>
            <person name="Tsang A."/>
            <person name="Grigoriev I.V."/>
            <person name="Stajich J.E."/>
            <person name="Spatafora J.W."/>
        </authorList>
    </citation>
    <scope>NUCLEOTIDE SEQUENCE</scope>
    <source>
        <strain evidence="2">RSA 2281</strain>
    </source>
</reference>
<dbReference type="PANTHER" id="PTHR35870:SF1">
    <property type="entry name" value="PROTEIN, PUTATIVE (AFU_ORTHOLOGUE AFUA_5G03330)-RELATED"/>
    <property type="match status" value="1"/>
</dbReference>
<evidence type="ECO:0008006" key="4">
    <source>
        <dbReference type="Google" id="ProtNLM"/>
    </source>
</evidence>
<dbReference type="GO" id="GO:0016491">
    <property type="term" value="F:oxidoreductase activity"/>
    <property type="evidence" value="ECO:0007669"/>
    <property type="project" value="UniProtKB-KW"/>
</dbReference>
<keyword evidence="3" id="KW-1185">Reference proteome</keyword>
<proteinExistence type="predicted"/>
<reference evidence="2" key="1">
    <citation type="journal article" date="2022" name="IScience">
        <title>Evolution of zygomycete secretomes and the origins of terrestrial fungal ecologies.</title>
        <authorList>
            <person name="Chang Y."/>
            <person name="Wang Y."/>
            <person name="Mondo S."/>
            <person name="Ahrendt S."/>
            <person name="Andreopoulos W."/>
            <person name="Barry K."/>
            <person name="Beard J."/>
            <person name="Benny G.L."/>
            <person name="Blankenship S."/>
            <person name="Bonito G."/>
            <person name="Cuomo C."/>
            <person name="Desiro A."/>
            <person name="Gervers K.A."/>
            <person name="Hundley H."/>
            <person name="Kuo A."/>
            <person name="LaButti K."/>
            <person name="Lang B.F."/>
            <person name="Lipzen A."/>
            <person name="O'Donnell K."/>
            <person name="Pangilinan J."/>
            <person name="Reynolds N."/>
            <person name="Sandor L."/>
            <person name="Smith M.E."/>
            <person name="Tsang A."/>
            <person name="Grigoriev I.V."/>
            <person name="Stajich J.E."/>
            <person name="Spatafora J.W."/>
        </authorList>
    </citation>
    <scope>NUCLEOTIDE SEQUENCE</scope>
    <source>
        <strain evidence="2">RSA 2281</strain>
    </source>
</reference>
<name>A0AAD5PHK9_9FUNG</name>
<keyword evidence="1" id="KW-0560">Oxidoreductase</keyword>
<accession>A0AAD5PHK9</accession>
<gene>
    <name evidence="2" type="ORF">BDA99DRAFT_479981</name>
</gene>
<evidence type="ECO:0000313" key="3">
    <source>
        <dbReference type="Proteomes" id="UP001209540"/>
    </source>
</evidence>
<evidence type="ECO:0000313" key="2">
    <source>
        <dbReference type="EMBL" id="KAI9268265.1"/>
    </source>
</evidence>
<dbReference type="Pfam" id="PF14027">
    <property type="entry name" value="Questin_oxidase"/>
    <property type="match status" value="1"/>
</dbReference>
<evidence type="ECO:0000256" key="1">
    <source>
        <dbReference type="ARBA" id="ARBA00023002"/>
    </source>
</evidence>
<dbReference type="Proteomes" id="UP001209540">
    <property type="component" value="Unassembled WGS sequence"/>
</dbReference>
<sequence>MVNKQEPLPIKSSSSQYAILFPGSTMDPDLSKHFLLDKNHNEHHIFYTDFGLHNHFTHHYLAAYSLGASKERLQFIYDLHATTLNRPRPDSVGVLTLENYRNELGNRRAYTSFLEFFKQEIKKHGTTNAMCKWVFLDDNMMARFLGGALHPLIHLGYAVEFDLPNLAAEGLAMAACENDEVLPFLPVSQQQNVADDEEPHSNGILSAEAIISKVQNDPGLDNIVTFGGKNMNTGVFTDENVRSIIREYAQLKHFLYLFFKDPQASLRELFIQSMLLYSTTGIRGQQTKFDFFILHGLTSLHAAHTLMPYLTSAQAEKLLRSHLAVMLIWYMRCGRPRLQFESLKNYKSLNNNHDGESNPWFDVINRAIRAQESHCIKVIRALALGQVIYRDAFKEEDGDLWLKAAQATLNAAGISPEAQVCWNYAGVGFKETWE</sequence>
<organism evidence="2 3">
    <name type="scientific">Phascolomyces articulosus</name>
    <dbReference type="NCBI Taxonomy" id="60185"/>
    <lineage>
        <taxon>Eukaryota</taxon>
        <taxon>Fungi</taxon>
        <taxon>Fungi incertae sedis</taxon>
        <taxon>Mucoromycota</taxon>
        <taxon>Mucoromycotina</taxon>
        <taxon>Mucoromycetes</taxon>
        <taxon>Mucorales</taxon>
        <taxon>Lichtheimiaceae</taxon>
        <taxon>Phascolomyces</taxon>
    </lineage>
</organism>
<dbReference type="PANTHER" id="PTHR35870">
    <property type="entry name" value="PROTEIN, PUTATIVE (AFU_ORTHOLOGUE AFUA_5G03330)-RELATED"/>
    <property type="match status" value="1"/>
</dbReference>
<comment type="caution">
    <text evidence="2">The sequence shown here is derived from an EMBL/GenBank/DDBJ whole genome shotgun (WGS) entry which is preliminary data.</text>
</comment>
<dbReference type="EMBL" id="JAIXMP010000009">
    <property type="protein sequence ID" value="KAI9268265.1"/>
    <property type="molecule type" value="Genomic_DNA"/>
</dbReference>
<dbReference type="AlphaFoldDB" id="A0AAD5PHK9"/>